<keyword evidence="1" id="KW-0472">Membrane</keyword>
<feature type="transmembrane region" description="Helical" evidence="1">
    <location>
        <begin position="32"/>
        <end position="52"/>
    </location>
</feature>
<proteinExistence type="predicted"/>
<reference evidence="2" key="1">
    <citation type="journal article" date="2020" name="Nature">
        <title>Giant virus diversity and host interactions through global metagenomics.</title>
        <authorList>
            <person name="Schulz F."/>
            <person name="Roux S."/>
            <person name="Paez-Espino D."/>
            <person name="Jungbluth S."/>
            <person name="Walsh D.A."/>
            <person name="Denef V.J."/>
            <person name="McMahon K.D."/>
            <person name="Konstantinidis K.T."/>
            <person name="Eloe-Fadrosh E.A."/>
            <person name="Kyrpides N.C."/>
            <person name="Woyke T."/>
        </authorList>
    </citation>
    <scope>NUCLEOTIDE SEQUENCE</scope>
    <source>
        <strain evidence="2">GVMAG-M-3300023174-60</strain>
    </source>
</reference>
<sequence>MSSAQSQLSYQQGGMVGSFQVLLMNMDSPAKLIYGFLLILIIVYAPIIPVEYRIFADSILGKLFGVAIVYGVVESLGWVYGLLTALAFLLVLNGAPRSDTSSLEAFDGGGSVSEKKIIGKRWFVEKVLGEHPKKIATDRVTTSAIED</sequence>
<dbReference type="AlphaFoldDB" id="A0A6C0DYT9"/>
<accession>A0A6C0DYT9</accession>
<keyword evidence="1" id="KW-1133">Transmembrane helix</keyword>
<feature type="transmembrane region" description="Helical" evidence="1">
    <location>
        <begin position="64"/>
        <end position="92"/>
    </location>
</feature>
<protein>
    <submittedName>
        <fullName evidence="2">Uncharacterized protein</fullName>
    </submittedName>
</protein>
<keyword evidence="1" id="KW-0812">Transmembrane</keyword>
<organism evidence="2">
    <name type="scientific">viral metagenome</name>
    <dbReference type="NCBI Taxonomy" id="1070528"/>
    <lineage>
        <taxon>unclassified sequences</taxon>
        <taxon>metagenomes</taxon>
        <taxon>organismal metagenomes</taxon>
    </lineage>
</organism>
<evidence type="ECO:0000256" key="1">
    <source>
        <dbReference type="SAM" id="Phobius"/>
    </source>
</evidence>
<dbReference type="EMBL" id="MN739677">
    <property type="protein sequence ID" value="QHT20335.1"/>
    <property type="molecule type" value="Genomic_DNA"/>
</dbReference>
<evidence type="ECO:0000313" key="2">
    <source>
        <dbReference type="EMBL" id="QHT20335.1"/>
    </source>
</evidence>
<name>A0A6C0DYT9_9ZZZZ</name>